<dbReference type="EMBL" id="LN879430">
    <property type="protein sequence ID" value="CUH92511.1"/>
    <property type="molecule type" value="Genomic_DNA"/>
</dbReference>
<sequence length="704" mass="78428">MGLSYQSTKNSALKDIFHIDKKEGQFVIALAGNPNTGKSTVFNCLTGLKQHTGNWPGKTVVNAKGEFSHLDKDFILVDLPGTYSLFSSSIEEEVARDFICFGNADAVIVVTDATCLERNLNLVYQIMELTDKVILCINLIDEAKKKKINIDVTGLKEELGIPIVTCAARSGVGIDYLKSTIYQLVTGKIKANPNLVYYDNELEEIVTSIEPITEKISGTITPRWLALRMIDGDERLIHSLYDFIADEETLQIQSILDNANIENKQDIRDTISTKIYNKAYEITKNHVKIDPKRINRDRIIDSYITSKIFGIPLMLLTLALVFWITISGANYPSAILSNFFFFLEDKLTLLFNYFNAPKWLSAFFVLGIYRTLAWVISVMLPPMAIFFPLFTILEDLGYLPRVAFNMDHLFKKARAHGKQCLTMCMGFGCNAAGIIACRIIESPRERLIATLTNNFVPCNGRFPTLIALSTVFLLSRSGFAYGLLPVLTVTGLVVFSIIVTLLVSYLLSKTILKGIPSTFTLELPPYRIPRIGRVLYTSIIDRTIFVLARAVMVAIPAGAITWILGNIYIGDLSLIGHGAQFFNPLAKLIGLDGYILMAFILGLPANEIVLPILLMSYLSTGSMIDFDSLDSLRTILLENGWTYLTALNTMLFCLFHWPCATTLLTIKKETGSTKWTVLAALIPTLVAIIICSITTIIFRLLGWG</sequence>
<dbReference type="AlphaFoldDB" id="A0A0K8J4B7"/>
<keyword evidence="6 11" id="KW-0547">Nucleotide-binding</keyword>
<dbReference type="PANTHER" id="PTHR43185">
    <property type="entry name" value="FERROUS IRON TRANSPORT PROTEIN B"/>
    <property type="match status" value="1"/>
</dbReference>
<feature type="transmembrane region" description="Helical" evidence="13">
    <location>
        <begin position="678"/>
        <end position="701"/>
    </location>
</feature>
<feature type="transmembrane region" description="Helical" evidence="13">
    <location>
        <begin position="479"/>
        <end position="507"/>
    </location>
</feature>
<evidence type="ECO:0000256" key="9">
    <source>
        <dbReference type="ARBA" id="ARBA00023136"/>
    </source>
</evidence>
<comment type="function">
    <text evidence="1 13">Probable transporter of a GTP-driven Fe(2+) uptake system.</text>
</comment>
<keyword evidence="7 13" id="KW-1133">Transmembrane helix</keyword>
<evidence type="ECO:0000256" key="4">
    <source>
        <dbReference type="ARBA" id="ARBA00022475"/>
    </source>
</evidence>
<dbReference type="InterPro" id="IPR030389">
    <property type="entry name" value="G_FEOB_dom"/>
</dbReference>
<dbReference type="CDD" id="cd01879">
    <property type="entry name" value="FeoB"/>
    <property type="match status" value="1"/>
</dbReference>
<keyword evidence="3 13" id="KW-0813">Transport</keyword>
<evidence type="ECO:0000256" key="6">
    <source>
        <dbReference type="ARBA" id="ARBA00022741"/>
    </source>
</evidence>
<dbReference type="InterPro" id="IPR050860">
    <property type="entry name" value="FeoB_GTPase"/>
</dbReference>
<gene>
    <name evidence="15" type="primary">feoB2</name>
    <name evidence="15" type="ORF">SD1D_0964</name>
</gene>
<feature type="binding site" evidence="12">
    <location>
        <position position="43"/>
    </location>
    <ligand>
        <name>Mg(2+)</name>
        <dbReference type="ChEBI" id="CHEBI:18420"/>
        <label>2</label>
    </ligand>
</feature>
<feature type="binding site" evidence="11">
    <location>
        <begin position="78"/>
        <end position="81"/>
    </location>
    <ligand>
        <name>GTP</name>
        <dbReference type="ChEBI" id="CHEBI:37565"/>
        <label>1</label>
    </ligand>
</feature>
<dbReference type="InterPro" id="IPR011640">
    <property type="entry name" value="Fe2_transport_prot_B_C"/>
</dbReference>
<dbReference type="PANTHER" id="PTHR43185:SF2">
    <property type="entry name" value="FERROUS IRON TRANSPORT PROTEIN B"/>
    <property type="match status" value="1"/>
</dbReference>
<dbReference type="Pfam" id="PF17910">
    <property type="entry name" value="FeoB_Cyto"/>
    <property type="match status" value="1"/>
</dbReference>
<feature type="transmembrane region" description="Helical" evidence="13">
    <location>
        <begin position="581"/>
        <end position="601"/>
    </location>
</feature>
<dbReference type="KEGG" id="hsd:SD1D_0964"/>
<evidence type="ECO:0000256" key="10">
    <source>
        <dbReference type="NCBIfam" id="TIGR00437"/>
    </source>
</evidence>
<dbReference type="NCBIfam" id="TIGR00437">
    <property type="entry name" value="feoB"/>
    <property type="match status" value="1"/>
</dbReference>
<evidence type="ECO:0000259" key="14">
    <source>
        <dbReference type="PROSITE" id="PS51711"/>
    </source>
</evidence>
<keyword evidence="13" id="KW-0410">Iron transport</keyword>
<keyword evidence="9 13" id="KW-0472">Membrane</keyword>
<proteinExistence type="inferred from homology"/>
<feature type="transmembrane region" description="Helical" evidence="13">
    <location>
        <begin position="375"/>
        <end position="399"/>
    </location>
</feature>
<feature type="transmembrane region" description="Helical" evidence="13">
    <location>
        <begin position="347"/>
        <end position="369"/>
    </location>
</feature>
<dbReference type="Pfam" id="PF07670">
    <property type="entry name" value="Gate"/>
    <property type="match status" value="2"/>
</dbReference>
<reference evidence="16" key="1">
    <citation type="submission" date="2015-09" db="EMBL/GenBank/DDBJ databases">
        <authorList>
            <person name="Wibberg D."/>
        </authorList>
    </citation>
    <scope>NUCLEOTIDE SEQUENCE [LARGE SCALE GENOMIC DNA]</scope>
    <source>
        <strain evidence="16">SD1D</strain>
    </source>
</reference>
<keyword evidence="16" id="KW-1185">Reference proteome</keyword>
<evidence type="ECO:0000256" key="2">
    <source>
        <dbReference type="ARBA" id="ARBA00004651"/>
    </source>
</evidence>
<dbReference type="InterPro" id="IPR027417">
    <property type="entry name" value="P-loop_NTPase"/>
</dbReference>
<keyword evidence="12" id="KW-0460">Magnesium</keyword>
<feature type="transmembrane region" description="Helical" evidence="13">
    <location>
        <begin position="646"/>
        <end position="666"/>
    </location>
</feature>
<keyword evidence="5 13" id="KW-0812">Transmembrane</keyword>
<evidence type="ECO:0000256" key="13">
    <source>
        <dbReference type="RuleBase" id="RU362098"/>
    </source>
</evidence>
<dbReference type="GO" id="GO:0015093">
    <property type="term" value="F:ferrous iron transmembrane transporter activity"/>
    <property type="evidence" value="ECO:0007669"/>
    <property type="project" value="UniProtKB-UniRule"/>
</dbReference>
<evidence type="ECO:0000256" key="8">
    <source>
        <dbReference type="ARBA" id="ARBA00023134"/>
    </source>
</evidence>
<dbReference type="OrthoDB" id="9809127at2"/>
<dbReference type="Gene3D" id="3.40.50.300">
    <property type="entry name" value="P-loop containing nucleotide triphosphate hydrolases"/>
    <property type="match status" value="1"/>
</dbReference>
<dbReference type="GO" id="GO:0046872">
    <property type="term" value="F:metal ion binding"/>
    <property type="evidence" value="ECO:0007669"/>
    <property type="project" value="UniProtKB-KW"/>
</dbReference>
<keyword evidence="12" id="KW-0479">Metal-binding</keyword>
<dbReference type="GO" id="GO:0005525">
    <property type="term" value="F:GTP binding"/>
    <property type="evidence" value="ECO:0007669"/>
    <property type="project" value="UniProtKB-KW"/>
</dbReference>
<evidence type="ECO:0000256" key="11">
    <source>
        <dbReference type="PIRSR" id="PIRSR603373-1"/>
    </source>
</evidence>
<feature type="binding site" evidence="11">
    <location>
        <begin position="32"/>
        <end position="39"/>
    </location>
    <ligand>
        <name>GTP</name>
        <dbReference type="ChEBI" id="CHEBI:37565"/>
        <label>1</label>
    </ligand>
</feature>
<dbReference type="SUPFAM" id="SSF52540">
    <property type="entry name" value="P-loop containing nucleoside triphosphate hydrolases"/>
    <property type="match status" value="1"/>
</dbReference>
<evidence type="ECO:0000256" key="1">
    <source>
        <dbReference type="ARBA" id="ARBA00003926"/>
    </source>
</evidence>
<keyword evidence="13" id="KW-0406">Ion transport</keyword>
<feature type="transmembrane region" description="Helical" evidence="13">
    <location>
        <begin position="308"/>
        <end position="326"/>
    </location>
</feature>
<comment type="similarity">
    <text evidence="13">Belongs to the TRAFAC class TrmE-Era-EngA-EngB-Septin-like GTPase superfamily. FeoB GTPase (TC 9.A.8) family.</text>
</comment>
<dbReference type="RefSeq" id="WP_058257873.1">
    <property type="nucleotide sequence ID" value="NZ_DUPS01000036.1"/>
</dbReference>
<feature type="binding site" evidence="12">
    <location>
        <position position="47"/>
    </location>
    <ligand>
        <name>Mg(2+)</name>
        <dbReference type="ChEBI" id="CHEBI:18420"/>
        <label>2</label>
    </ligand>
</feature>
<evidence type="ECO:0000313" key="16">
    <source>
        <dbReference type="Proteomes" id="UP000196053"/>
    </source>
</evidence>
<dbReference type="Gene3D" id="1.10.287.1770">
    <property type="match status" value="1"/>
</dbReference>
<organism evidence="15 16">
    <name type="scientific">Herbinix luporum</name>
    <dbReference type="NCBI Taxonomy" id="1679721"/>
    <lineage>
        <taxon>Bacteria</taxon>
        <taxon>Bacillati</taxon>
        <taxon>Bacillota</taxon>
        <taxon>Clostridia</taxon>
        <taxon>Lachnospirales</taxon>
        <taxon>Lachnospiraceae</taxon>
        <taxon>Herbinix</taxon>
    </lineage>
</organism>
<feature type="domain" description="FeoB-type G" evidence="14">
    <location>
        <begin position="25"/>
        <end position="187"/>
    </location>
</feature>
<keyword evidence="8 11" id="KW-0342">GTP-binding</keyword>
<keyword evidence="13" id="KW-0408">Iron</keyword>
<keyword evidence="4" id="KW-1003">Cell membrane</keyword>
<evidence type="ECO:0000256" key="3">
    <source>
        <dbReference type="ARBA" id="ARBA00022448"/>
    </source>
</evidence>
<evidence type="ECO:0000256" key="7">
    <source>
        <dbReference type="ARBA" id="ARBA00022989"/>
    </source>
</evidence>
<evidence type="ECO:0000256" key="12">
    <source>
        <dbReference type="PIRSR" id="PIRSR603373-2"/>
    </source>
</evidence>
<dbReference type="InterPro" id="IPR041069">
    <property type="entry name" value="FeoB_Cyto"/>
</dbReference>
<feature type="binding site" evidence="12">
    <location>
        <position position="46"/>
    </location>
    <ligand>
        <name>Mg(2+)</name>
        <dbReference type="ChEBI" id="CHEBI:18420"/>
        <label>2</label>
    </ligand>
</feature>
<accession>A0A0K8J4B7</accession>
<comment type="subcellular location">
    <subcellularLocation>
        <location evidence="2 13">Cell membrane</location>
        <topology evidence="2 13">Multi-pass membrane protein</topology>
    </subcellularLocation>
</comment>
<dbReference type="Pfam" id="PF07664">
    <property type="entry name" value="FeoB_C"/>
    <property type="match status" value="1"/>
</dbReference>
<dbReference type="PROSITE" id="PS51711">
    <property type="entry name" value="G_FEOB"/>
    <property type="match status" value="1"/>
</dbReference>
<evidence type="ECO:0000313" key="15">
    <source>
        <dbReference type="EMBL" id="CUH92511.1"/>
    </source>
</evidence>
<protein>
    <recommendedName>
        <fullName evidence="10 13">Ferrous iron transport protein B</fullName>
    </recommendedName>
</protein>
<dbReference type="Pfam" id="PF02421">
    <property type="entry name" value="FeoB_N"/>
    <property type="match status" value="1"/>
</dbReference>
<dbReference type="Proteomes" id="UP000196053">
    <property type="component" value="Chromosome I"/>
</dbReference>
<name>A0A0K8J4B7_9FIRM</name>
<feature type="transmembrane region" description="Helical" evidence="13">
    <location>
        <begin position="546"/>
        <end position="569"/>
    </location>
</feature>
<dbReference type="InterPro" id="IPR003373">
    <property type="entry name" value="Fe2_transport_prot-B"/>
</dbReference>
<feature type="binding site" evidence="11">
    <location>
        <begin position="138"/>
        <end position="141"/>
    </location>
    <ligand>
        <name>GTP</name>
        <dbReference type="ChEBI" id="CHEBI:37565"/>
        <label>1</label>
    </ligand>
</feature>
<evidence type="ECO:0000256" key="5">
    <source>
        <dbReference type="ARBA" id="ARBA00022692"/>
    </source>
</evidence>
<dbReference type="InterPro" id="IPR011642">
    <property type="entry name" value="Gate_dom"/>
</dbReference>
<dbReference type="GO" id="GO:0005886">
    <property type="term" value="C:plasma membrane"/>
    <property type="evidence" value="ECO:0007669"/>
    <property type="project" value="UniProtKB-SubCell"/>
</dbReference>